<sequence>MPLPTFLSLIIGVVLAAGASVAVVHAAGLSFVWLGLLALCFALFVRTLKWH</sequence>
<proteinExistence type="predicted"/>
<dbReference type="AlphaFoldDB" id="A0AA37TVH6"/>
<gene>
    <name evidence="2" type="ORF">GCM10010873_32920</name>
</gene>
<reference evidence="2 3" key="1">
    <citation type="journal article" date="2014" name="Int. J. Syst. Evol. Microbiol.">
        <title>Complete genome sequence of Corynebacterium casei LMG S-19264T (=DSM 44701T), isolated from a smear-ripened cheese.</title>
        <authorList>
            <consortium name="US DOE Joint Genome Institute (JGI-PGF)"/>
            <person name="Walter F."/>
            <person name="Albersmeier A."/>
            <person name="Kalinowski J."/>
            <person name="Ruckert C."/>
        </authorList>
    </citation>
    <scope>NUCLEOTIDE SEQUENCE [LARGE SCALE GENOMIC DNA]</scope>
    <source>
        <strain evidence="2 3">NBRC 111766</strain>
    </source>
</reference>
<protein>
    <submittedName>
        <fullName evidence="2">Uncharacterized protein</fullName>
    </submittedName>
</protein>
<dbReference type="EMBL" id="BSPP01000011">
    <property type="protein sequence ID" value="GLS88318.1"/>
    <property type="molecule type" value="Genomic_DNA"/>
</dbReference>
<evidence type="ECO:0000313" key="3">
    <source>
        <dbReference type="Proteomes" id="UP001157355"/>
    </source>
</evidence>
<feature type="transmembrane region" description="Helical" evidence="1">
    <location>
        <begin position="26"/>
        <end position="45"/>
    </location>
</feature>
<comment type="caution">
    <text evidence="2">The sequence shown here is derived from an EMBL/GenBank/DDBJ whole genome shotgun (WGS) entry which is preliminary data.</text>
</comment>
<keyword evidence="1" id="KW-1133">Transmembrane helix</keyword>
<organism evidence="2 3">
    <name type="scientific">Cypionkella aquatica</name>
    <dbReference type="NCBI Taxonomy" id="1756042"/>
    <lineage>
        <taxon>Bacteria</taxon>
        <taxon>Pseudomonadati</taxon>
        <taxon>Pseudomonadota</taxon>
        <taxon>Alphaproteobacteria</taxon>
        <taxon>Rhodobacterales</taxon>
        <taxon>Paracoccaceae</taxon>
        <taxon>Cypionkella</taxon>
    </lineage>
</organism>
<evidence type="ECO:0000256" key="1">
    <source>
        <dbReference type="SAM" id="Phobius"/>
    </source>
</evidence>
<name>A0AA37TVH6_9RHOB</name>
<keyword evidence="1" id="KW-0812">Transmembrane</keyword>
<dbReference type="Proteomes" id="UP001157355">
    <property type="component" value="Unassembled WGS sequence"/>
</dbReference>
<evidence type="ECO:0000313" key="2">
    <source>
        <dbReference type="EMBL" id="GLS88318.1"/>
    </source>
</evidence>
<keyword evidence="1" id="KW-0472">Membrane</keyword>
<keyword evidence="3" id="KW-1185">Reference proteome</keyword>
<dbReference type="RefSeq" id="WP_284326487.1">
    <property type="nucleotide sequence ID" value="NZ_BSPP01000011.1"/>
</dbReference>
<accession>A0AA37TVH6</accession>